<dbReference type="GO" id="GO:0006364">
    <property type="term" value="P:rRNA processing"/>
    <property type="evidence" value="ECO:0007669"/>
    <property type="project" value="TreeGrafter"/>
</dbReference>
<dbReference type="Gene3D" id="3.30.1490.490">
    <property type="match status" value="1"/>
</dbReference>
<feature type="compositionally biased region" description="Basic and acidic residues" evidence="9">
    <location>
        <begin position="91"/>
        <end position="121"/>
    </location>
</feature>
<dbReference type="AlphaFoldDB" id="A0A8H6BDD6"/>
<dbReference type="PANTHER" id="PTHR13100:SF10">
    <property type="entry name" value="CELL GROWTH-REGULATING NUCLEOLAR PROTEIN"/>
    <property type="match status" value="1"/>
</dbReference>
<dbReference type="GO" id="GO:0003677">
    <property type="term" value="F:DNA binding"/>
    <property type="evidence" value="ECO:0007669"/>
    <property type="project" value="InterPro"/>
</dbReference>
<dbReference type="Proteomes" id="UP000568158">
    <property type="component" value="Unassembled WGS sequence"/>
</dbReference>
<dbReference type="GO" id="GO:0008270">
    <property type="term" value="F:zinc ion binding"/>
    <property type="evidence" value="ECO:0007669"/>
    <property type="project" value="UniProtKB-KW"/>
</dbReference>
<dbReference type="PANTHER" id="PTHR13100">
    <property type="entry name" value="CELL GROWTH-REGULATING NUCLEOLAR PROTEIN LYAR"/>
    <property type="match status" value="1"/>
</dbReference>
<dbReference type="GO" id="GO:0000122">
    <property type="term" value="P:negative regulation of transcription by RNA polymerase II"/>
    <property type="evidence" value="ECO:0007669"/>
    <property type="project" value="TreeGrafter"/>
</dbReference>
<evidence type="ECO:0000256" key="1">
    <source>
        <dbReference type="ARBA" id="ARBA00004123"/>
    </source>
</evidence>
<keyword evidence="4 8" id="KW-0863">Zinc-finger</keyword>
<dbReference type="PROSITE" id="PS51804">
    <property type="entry name" value="ZF_C2HC_LYAR"/>
    <property type="match status" value="2"/>
</dbReference>
<feature type="region of interest" description="Disordered" evidence="9">
    <location>
        <begin position="83"/>
        <end position="121"/>
    </location>
</feature>
<dbReference type="GO" id="GO:0005730">
    <property type="term" value="C:nucleolus"/>
    <property type="evidence" value="ECO:0007669"/>
    <property type="project" value="TreeGrafter"/>
</dbReference>
<dbReference type="SUPFAM" id="SSF57667">
    <property type="entry name" value="beta-beta-alpha zinc fingers"/>
    <property type="match status" value="2"/>
</dbReference>
<comment type="subcellular location">
    <subcellularLocation>
        <location evidence="1">Nucleus</location>
    </subcellularLocation>
</comment>
<evidence type="ECO:0000313" key="12">
    <source>
        <dbReference type="Proteomes" id="UP000568158"/>
    </source>
</evidence>
<keyword evidence="3" id="KW-0677">Repeat</keyword>
<evidence type="ECO:0000256" key="5">
    <source>
        <dbReference type="ARBA" id="ARBA00022833"/>
    </source>
</evidence>
<feature type="domain" description="Zinc finger C2H2 LYAR-type" evidence="10">
    <location>
        <begin position="48"/>
        <end position="75"/>
    </location>
</feature>
<dbReference type="InterPro" id="IPR039999">
    <property type="entry name" value="LYAR"/>
</dbReference>
<protein>
    <recommendedName>
        <fullName evidence="10">Zinc finger C2H2 LYAR-type domain-containing protein</fullName>
    </recommendedName>
</protein>
<evidence type="ECO:0000256" key="3">
    <source>
        <dbReference type="ARBA" id="ARBA00022737"/>
    </source>
</evidence>
<comment type="similarity">
    <text evidence="7">Belongs to the UPF0743 family.</text>
</comment>
<evidence type="ECO:0000256" key="8">
    <source>
        <dbReference type="PROSITE-ProRule" id="PRU01145"/>
    </source>
</evidence>
<evidence type="ECO:0000256" key="7">
    <source>
        <dbReference type="ARBA" id="ARBA00061084"/>
    </source>
</evidence>
<evidence type="ECO:0000256" key="4">
    <source>
        <dbReference type="ARBA" id="ARBA00022771"/>
    </source>
</evidence>
<dbReference type="EMBL" id="JABCYN010000030">
    <property type="protein sequence ID" value="KAF6009583.1"/>
    <property type="molecule type" value="Genomic_DNA"/>
</dbReference>
<proteinExistence type="inferred from homology"/>
<evidence type="ECO:0000259" key="10">
    <source>
        <dbReference type="Pfam" id="PF08790"/>
    </source>
</evidence>
<name>A0A8H6BDD6_DEKBR</name>
<accession>A0A8H6BDD6</accession>
<evidence type="ECO:0000256" key="2">
    <source>
        <dbReference type="ARBA" id="ARBA00022723"/>
    </source>
</evidence>
<gene>
    <name evidence="11" type="ORF">HII12_003129</name>
</gene>
<dbReference type="Pfam" id="PF08790">
    <property type="entry name" value="zf-LYAR"/>
    <property type="match status" value="1"/>
</dbReference>
<evidence type="ECO:0000256" key="6">
    <source>
        <dbReference type="ARBA" id="ARBA00023242"/>
    </source>
</evidence>
<organism evidence="11 12">
    <name type="scientific">Dekkera bruxellensis</name>
    <name type="common">Brettanomyces custersii</name>
    <dbReference type="NCBI Taxonomy" id="5007"/>
    <lineage>
        <taxon>Eukaryota</taxon>
        <taxon>Fungi</taxon>
        <taxon>Dikarya</taxon>
        <taxon>Ascomycota</taxon>
        <taxon>Saccharomycotina</taxon>
        <taxon>Pichiomycetes</taxon>
        <taxon>Pichiales</taxon>
        <taxon>Pichiaceae</taxon>
        <taxon>Brettanomyces</taxon>
    </lineage>
</organism>
<evidence type="ECO:0000313" key="11">
    <source>
        <dbReference type="EMBL" id="KAF6009583.1"/>
    </source>
</evidence>
<dbReference type="InterPro" id="IPR014898">
    <property type="entry name" value="Znf_C2H2_LYAR"/>
</dbReference>
<keyword evidence="6" id="KW-0539">Nucleus</keyword>
<dbReference type="FunFam" id="3.30.1490.490:FF:000001">
    <property type="entry name" value="cell growth-regulating nucleolar protein-like"/>
    <property type="match status" value="1"/>
</dbReference>
<sequence length="184" mass="21141">MGHLNKGFDRIVHREDLAMVSFSCEACGETVPKKKCSQHQRRCRDACFTCLDCQKTFYGNEYINHTSCISEAEKYEKKFYKGNKKNKKSKKTDTKKVEVKEADSSSRKDKSKSSADSKSKKEKHIDLSKIIMQGEPISLYKVFKKLHGKDDKLSKRLTESKKSFLKSLKVVEKEDGTLTLDIDL</sequence>
<keyword evidence="2" id="KW-0479">Metal-binding</keyword>
<dbReference type="InterPro" id="IPR036236">
    <property type="entry name" value="Znf_C2H2_sf"/>
</dbReference>
<keyword evidence="5" id="KW-0862">Zinc</keyword>
<reference evidence="11 12" key="1">
    <citation type="journal article" date="2020" name="Appl. Microbiol. Biotechnol.">
        <title>Targeted gene deletion in Brettanomyces bruxellensis with an expression-free CRISPR-Cas9 system.</title>
        <authorList>
            <person name="Varela C."/>
            <person name="Bartel C."/>
            <person name="Onetto C."/>
            <person name="Borneman A."/>
        </authorList>
    </citation>
    <scope>NUCLEOTIDE SEQUENCE [LARGE SCALE GENOMIC DNA]</scope>
    <source>
        <strain evidence="11 12">AWRI1613</strain>
    </source>
</reference>
<evidence type="ECO:0000256" key="9">
    <source>
        <dbReference type="SAM" id="MobiDB-lite"/>
    </source>
</evidence>
<comment type="caution">
    <text evidence="11">The sequence shown here is derived from an EMBL/GenBank/DDBJ whole genome shotgun (WGS) entry which is preliminary data.</text>
</comment>